<evidence type="ECO:0000256" key="1">
    <source>
        <dbReference type="SAM" id="SignalP"/>
    </source>
</evidence>
<organism evidence="2 4">
    <name type="scientific">Glycomyces lechevalierae</name>
    <dbReference type="NCBI Taxonomy" id="256034"/>
    <lineage>
        <taxon>Bacteria</taxon>
        <taxon>Bacillati</taxon>
        <taxon>Actinomycetota</taxon>
        <taxon>Actinomycetes</taxon>
        <taxon>Glycomycetales</taxon>
        <taxon>Glycomycetaceae</taxon>
        <taxon>Glycomyces</taxon>
    </lineage>
</organism>
<dbReference type="Proteomes" id="UP001145799">
    <property type="component" value="Unassembled WGS sequence"/>
</dbReference>
<protein>
    <recommendedName>
        <fullName evidence="6">Secreted protein</fullName>
    </recommendedName>
</protein>
<evidence type="ECO:0000313" key="5">
    <source>
        <dbReference type="Proteomes" id="UP001183604"/>
    </source>
</evidence>
<evidence type="ECO:0000313" key="2">
    <source>
        <dbReference type="EMBL" id="MDA1385993.1"/>
    </source>
</evidence>
<dbReference type="EMBL" id="JAPZVQ010000007">
    <property type="protein sequence ID" value="MDA1385993.1"/>
    <property type="molecule type" value="Genomic_DNA"/>
</dbReference>
<reference evidence="3 5" key="2">
    <citation type="submission" date="2023-07" db="EMBL/GenBank/DDBJ databases">
        <title>Sequencing the genomes of 1000 actinobacteria strains.</title>
        <authorList>
            <person name="Klenk H.-P."/>
        </authorList>
    </citation>
    <scope>NUCLEOTIDE SEQUENCE [LARGE SCALE GENOMIC DNA]</scope>
    <source>
        <strain evidence="3 5">DSM 44724</strain>
    </source>
</reference>
<evidence type="ECO:0008006" key="6">
    <source>
        <dbReference type="Google" id="ProtNLM"/>
    </source>
</evidence>
<proteinExistence type="predicted"/>
<accession>A0A9X3T926</accession>
<feature type="signal peptide" evidence="1">
    <location>
        <begin position="1"/>
        <end position="25"/>
    </location>
</feature>
<keyword evidence="1" id="KW-0732">Signal</keyword>
<dbReference type="EMBL" id="JAVDYD010000001">
    <property type="protein sequence ID" value="MDR7340850.1"/>
    <property type="molecule type" value="Genomic_DNA"/>
</dbReference>
<evidence type="ECO:0000313" key="4">
    <source>
        <dbReference type="Proteomes" id="UP001145799"/>
    </source>
</evidence>
<comment type="caution">
    <text evidence="2">The sequence shown here is derived from an EMBL/GenBank/DDBJ whole genome shotgun (WGS) entry which is preliminary data.</text>
</comment>
<reference evidence="2" key="1">
    <citation type="submission" date="2022-12" db="EMBL/GenBank/DDBJ databases">
        <title>Gycomyces niveus sp.nov., a novel actinomycete isolated from soil in Shouguang.</title>
        <authorList>
            <person name="Yang X."/>
        </authorList>
    </citation>
    <scope>NUCLEOTIDE SEQUENCE</scope>
    <source>
        <strain evidence="2">DSM 44724</strain>
    </source>
</reference>
<keyword evidence="5" id="KW-1185">Reference proteome</keyword>
<dbReference type="Proteomes" id="UP001183604">
    <property type="component" value="Unassembled WGS sequence"/>
</dbReference>
<sequence length="155" mass="16323">MMQFRRALVGALVALTATIGVVAFAAPASAAAPSICGAAGYTNGRNTIVHNDLNGSGAYVYADVCWKPTGDGYYSTAVFWTVSDTEADGSGATIRMEWTGTDGRTHYDVPPSSQRAWHYLDAVEGDWGKGGIKNLYVRACLTNADSEAHHCGAKG</sequence>
<dbReference type="PROSITE" id="PS51318">
    <property type="entry name" value="TAT"/>
    <property type="match status" value="1"/>
</dbReference>
<name>A0A9X3T926_9ACTN</name>
<dbReference type="AlphaFoldDB" id="A0A9X3T926"/>
<dbReference type="RefSeq" id="WP_270122458.1">
    <property type="nucleotide sequence ID" value="NZ_BAAAOM010000001.1"/>
</dbReference>
<gene>
    <name evidence="3" type="ORF">J2S69_004569</name>
    <name evidence="2" type="ORF">O2L01_13450</name>
</gene>
<dbReference type="InterPro" id="IPR006311">
    <property type="entry name" value="TAT_signal"/>
</dbReference>
<evidence type="ECO:0000313" key="3">
    <source>
        <dbReference type="EMBL" id="MDR7340850.1"/>
    </source>
</evidence>
<feature type="chain" id="PRO_5040799962" description="Secreted protein" evidence="1">
    <location>
        <begin position="26"/>
        <end position="155"/>
    </location>
</feature>